<evidence type="ECO:0000256" key="1">
    <source>
        <dbReference type="ARBA" id="ARBA00001913"/>
    </source>
</evidence>
<protein>
    <submittedName>
        <fullName evidence="11">Arylsulfatase B</fullName>
    </submittedName>
</protein>
<evidence type="ECO:0000256" key="5">
    <source>
        <dbReference type="ARBA" id="ARBA00022837"/>
    </source>
</evidence>
<dbReference type="PANTHER" id="PTHR10342:SF274">
    <property type="entry name" value="ARYLSULFATASE B"/>
    <property type="match status" value="1"/>
</dbReference>
<keyword evidence="10" id="KW-1185">Reference proteome</keyword>
<dbReference type="KEGG" id="hazt:108677828"/>
<gene>
    <name evidence="11" type="primary">LOC108677828</name>
</gene>
<dbReference type="InterPro" id="IPR024607">
    <property type="entry name" value="Sulfatase_CS"/>
</dbReference>
<dbReference type="PANTHER" id="PTHR10342">
    <property type="entry name" value="ARYLSULFATASE"/>
    <property type="match status" value="1"/>
</dbReference>
<keyword evidence="5" id="KW-0106">Calcium</keyword>
<dbReference type="GO" id="GO:0046872">
    <property type="term" value="F:metal ion binding"/>
    <property type="evidence" value="ECO:0007669"/>
    <property type="project" value="UniProtKB-KW"/>
</dbReference>
<dbReference type="RefSeq" id="XP_047740340.1">
    <property type="nucleotide sequence ID" value="XM_047884384.1"/>
</dbReference>
<feature type="chain" id="PRO_5037355943" evidence="8">
    <location>
        <begin position="24"/>
        <end position="608"/>
    </location>
</feature>
<evidence type="ECO:0000313" key="11">
    <source>
        <dbReference type="RefSeq" id="XP_047740340.1"/>
    </source>
</evidence>
<dbReference type="Proteomes" id="UP000694843">
    <property type="component" value="Unplaced"/>
</dbReference>
<evidence type="ECO:0000313" key="10">
    <source>
        <dbReference type="Proteomes" id="UP000694843"/>
    </source>
</evidence>
<keyword evidence="4" id="KW-0378">Hydrolase</keyword>
<evidence type="ECO:0000256" key="4">
    <source>
        <dbReference type="ARBA" id="ARBA00022801"/>
    </source>
</evidence>
<dbReference type="Gene3D" id="3.40.720.10">
    <property type="entry name" value="Alkaline Phosphatase, subunit A"/>
    <property type="match status" value="1"/>
</dbReference>
<dbReference type="Gene3D" id="3.30.1120.10">
    <property type="match status" value="2"/>
</dbReference>
<dbReference type="OMA" id="NRRDATH"/>
<dbReference type="AlphaFoldDB" id="A0A979FT34"/>
<name>A0A979FT34_HYAAZ</name>
<feature type="signal peptide" evidence="8">
    <location>
        <begin position="1"/>
        <end position="23"/>
    </location>
</feature>
<comment type="similarity">
    <text evidence="2">Belongs to the sulfatase family.</text>
</comment>
<feature type="region of interest" description="Disordered" evidence="7">
    <location>
        <begin position="481"/>
        <end position="505"/>
    </location>
</feature>
<dbReference type="Pfam" id="PF00884">
    <property type="entry name" value="Sulfatase"/>
    <property type="match status" value="1"/>
</dbReference>
<reference evidence="11" key="1">
    <citation type="submission" date="2025-08" db="UniProtKB">
        <authorList>
            <consortium name="RefSeq"/>
        </authorList>
    </citation>
    <scope>IDENTIFICATION</scope>
    <source>
        <tissue evidence="11">Whole organism</tissue>
    </source>
</reference>
<evidence type="ECO:0000256" key="6">
    <source>
        <dbReference type="ARBA" id="ARBA00023180"/>
    </source>
</evidence>
<proteinExistence type="inferred from homology"/>
<dbReference type="SUPFAM" id="SSF53649">
    <property type="entry name" value="Alkaline phosphatase-like"/>
    <property type="match status" value="1"/>
</dbReference>
<feature type="compositionally biased region" description="Basic and acidic residues" evidence="7">
    <location>
        <begin position="485"/>
        <end position="505"/>
    </location>
</feature>
<dbReference type="PROSITE" id="PS00149">
    <property type="entry name" value="SULFATASE_2"/>
    <property type="match status" value="1"/>
</dbReference>
<accession>A0A979FT34</accession>
<feature type="domain" description="Sulfatase N-terminal" evidence="9">
    <location>
        <begin position="31"/>
        <end position="354"/>
    </location>
</feature>
<dbReference type="InterPro" id="IPR000917">
    <property type="entry name" value="Sulfatase_N"/>
</dbReference>
<dbReference type="GO" id="GO:0008484">
    <property type="term" value="F:sulfuric ester hydrolase activity"/>
    <property type="evidence" value="ECO:0007669"/>
    <property type="project" value="InterPro"/>
</dbReference>
<dbReference type="GeneID" id="108677828"/>
<evidence type="ECO:0000256" key="3">
    <source>
        <dbReference type="ARBA" id="ARBA00022723"/>
    </source>
</evidence>
<keyword evidence="6" id="KW-0325">Glycoprotein</keyword>
<organism evidence="10 11">
    <name type="scientific">Hyalella azteca</name>
    <name type="common">Amphipod</name>
    <dbReference type="NCBI Taxonomy" id="294128"/>
    <lineage>
        <taxon>Eukaryota</taxon>
        <taxon>Metazoa</taxon>
        <taxon>Ecdysozoa</taxon>
        <taxon>Arthropoda</taxon>
        <taxon>Crustacea</taxon>
        <taxon>Multicrustacea</taxon>
        <taxon>Malacostraca</taxon>
        <taxon>Eumalacostraca</taxon>
        <taxon>Peracarida</taxon>
        <taxon>Amphipoda</taxon>
        <taxon>Senticaudata</taxon>
        <taxon>Talitrida</taxon>
        <taxon>Talitroidea</taxon>
        <taxon>Hyalellidae</taxon>
        <taxon>Hyalella</taxon>
    </lineage>
</organism>
<keyword evidence="3" id="KW-0479">Metal-binding</keyword>
<evidence type="ECO:0000256" key="2">
    <source>
        <dbReference type="ARBA" id="ARBA00008779"/>
    </source>
</evidence>
<dbReference type="OrthoDB" id="103349at2759"/>
<dbReference type="InterPro" id="IPR047115">
    <property type="entry name" value="ARSB"/>
</dbReference>
<dbReference type="CDD" id="cd16029">
    <property type="entry name" value="4-S"/>
    <property type="match status" value="1"/>
</dbReference>
<evidence type="ECO:0000256" key="8">
    <source>
        <dbReference type="SAM" id="SignalP"/>
    </source>
</evidence>
<sequence length="608" mass="68837">MASRRIRCSWLPVLALLLELVFGAQKAPKPPHLILIVADDLGWNDVSWHNPEVISPHLGKLASEGIILNQSYVQPICSPTRSALMASRYPFTIGRQGDVIYPMDPTGLTLNYTILPQELKKRGYDTHAVGKWHLGFCKWEYTPTQRGFDSFYGYYTGSENYYTHYRNYSYAGKHTEAVDRRESGYDFRSNTSVNWSAQGQYSAFLFADRVDGLLRSRSPGTPLFLYMPFQSVHAPLQVPRNYSDLYKNISDVNRRTYLGMVTAMDEAVGRIVTSLKETGHYDNSVIVFTTDNGGPTISGSNNWPLRGNKTTLWEGGTRGAAFIHSPILSYPGSVSNRLVHVTDWYPTFMHLAGMSDPQGIDGLNQWEALNNASLSDARDFFVYDLDETNGIRAAVRWGRYKLIVGDPGPSSWSPPTHIQEVTPAQEEAKTTNEELHANSIFSTTFRKAGKRTKRTDAAFMRMAVEYFTDRLMDMKDILKPSSRLTESRASNENRRDATHVSGDRVQKDKVLQEELKRRYRLSSGANLRLSDFKTVQDIVVANVTMQLYDVLDDPDERLDLAKVRTDVVHLLLARLQDELPRYHPREVYPDAILAAPDNYGGTWSPGWC</sequence>
<evidence type="ECO:0000256" key="7">
    <source>
        <dbReference type="SAM" id="MobiDB-lite"/>
    </source>
</evidence>
<dbReference type="InterPro" id="IPR017850">
    <property type="entry name" value="Alkaline_phosphatase_core_sf"/>
</dbReference>
<comment type="cofactor">
    <cofactor evidence="1">
        <name>Ca(2+)</name>
        <dbReference type="ChEBI" id="CHEBI:29108"/>
    </cofactor>
</comment>
<evidence type="ECO:0000259" key="9">
    <source>
        <dbReference type="Pfam" id="PF00884"/>
    </source>
</evidence>
<keyword evidence="8" id="KW-0732">Signal</keyword>